<protein>
    <submittedName>
        <fullName evidence="3">ATPase</fullName>
    </submittedName>
    <submittedName>
        <fullName evidence="4">Uncharacterized protein YndB with AHSA1/START domain</fullName>
    </submittedName>
</protein>
<gene>
    <name evidence="4" type="ORF">DFR51_0333</name>
    <name evidence="3" type="ORF">SmB9_13640</name>
</gene>
<dbReference type="Pfam" id="PF08327">
    <property type="entry name" value="AHSA1"/>
    <property type="match status" value="2"/>
</dbReference>
<dbReference type="RefSeq" id="WP_121047305.1">
    <property type="nucleotide sequence ID" value="NZ_AP018711.1"/>
</dbReference>
<organism evidence="3 5">
    <name type="scientific">Sphingosinicella microcystinivorans</name>
    <dbReference type="NCBI Taxonomy" id="335406"/>
    <lineage>
        <taxon>Bacteria</taxon>
        <taxon>Pseudomonadati</taxon>
        <taxon>Pseudomonadota</taxon>
        <taxon>Alphaproteobacteria</taxon>
        <taxon>Sphingomonadales</taxon>
        <taxon>Sphingosinicellaceae</taxon>
        <taxon>Sphingosinicella</taxon>
    </lineage>
</organism>
<dbReference type="Proteomes" id="UP000276029">
    <property type="component" value="Unassembled WGS sequence"/>
</dbReference>
<feature type="domain" description="Activator of Hsp90 ATPase homologue 1/2-like C-terminal" evidence="2">
    <location>
        <begin position="174"/>
        <end position="303"/>
    </location>
</feature>
<dbReference type="InterPro" id="IPR023393">
    <property type="entry name" value="START-like_dom_sf"/>
</dbReference>
<evidence type="ECO:0000313" key="3">
    <source>
        <dbReference type="EMBL" id="BBE33706.1"/>
    </source>
</evidence>
<evidence type="ECO:0000259" key="2">
    <source>
        <dbReference type="Pfam" id="PF08327"/>
    </source>
</evidence>
<reference evidence="3 5" key="1">
    <citation type="submission" date="2018-06" db="EMBL/GenBank/DDBJ databases">
        <title>Complete Genome Sequence of the Microcystin-Degrading Bacterium Sphingosinicella microcystinivorans Strain B-9.</title>
        <authorList>
            <person name="Jin H."/>
            <person name="Nishizawa T."/>
            <person name="Guo Y."/>
            <person name="Nishizawa A."/>
            <person name="Park H."/>
            <person name="Kato H."/>
            <person name="Tsuji K."/>
            <person name="Harada K."/>
        </authorList>
    </citation>
    <scope>NUCLEOTIDE SEQUENCE [LARGE SCALE GENOMIC DNA]</scope>
    <source>
        <strain evidence="3 5">B9</strain>
    </source>
</reference>
<dbReference type="InterPro" id="IPR013538">
    <property type="entry name" value="ASHA1/2-like_C"/>
</dbReference>
<evidence type="ECO:0000256" key="1">
    <source>
        <dbReference type="ARBA" id="ARBA00006817"/>
    </source>
</evidence>
<feature type="domain" description="Activator of Hsp90 ATPase homologue 1/2-like C-terminal" evidence="2">
    <location>
        <begin position="32"/>
        <end position="162"/>
    </location>
</feature>
<proteinExistence type="inferred from homology"/>
<keyword evidence="6" id="KW-1185">Reference proteome</keyword>
<dbReference type="CDD" id="cd08894">
    <property type="entry name" value="SRPBCC_CalC_Aha1-like_1"/>
    <property type="match status" value="1"/>
</dbReference>
<reference evidence="4 6" key="2">
    <citation type="submission" date="2018-10" db="EMBL/GenBank/DDBJ databases">
        <title>Genomic Encyclopedia of Type Strains, Phase IV (KMG-IV): sequencing the most valuable type-strain genomes for metagenomic binning, comparative biology and taxonomic classification.</title>
        <authorList>
            <person name="Goeker M."/>
        </authorList>
    </citation>
    <scope>NUCLEOTIDE SEQUENCE [LARGE SCALE GENOMIC DNA]</scope>
    <source>
        <strain evidence="4 6">DSM 19791</strain>
    </source>
</reference>
<evidence type="ECO:0000313" key="5">
    <source>
        <dbReference type="Proteomes" id="UP000275727"/>
    </source>
</evidence>
<name>A0AAD1D6K6_SPHMI</name>
<dbReference type="EMBL" id="RBWX01000007">
    <property type="protein sequence ID" value="RKS90792.1"/>
    <property type="molecule type" value="Genomic_DNA"/>
</dbReference>
<sequence>MTETFAADGAAHAAPDGKSPFATLTFERSIAVPAAVLWEAWTAPAARAIWASPSPSVTVDILESDTKVGGREISLCKVEGQPDIRCENGWLVLQPAACSVNYEVITCEGATLSAALVTARFEEADGHSKLAVTVQLSSLAEDMAAGYREGFGAGLDNLAAVAERTMILQRVIQAPKSIVWGAWMNAETLPQWWGPDGFSCRTTRIDLRAGGEWVFDMIGPDGTVFPNHHLYHEVRPEDRIGYALLWGENGPKHADAWAAFEDLDGATKVTLGMVFSTAAEFQDAKGFGAVELGQQTLGKLERFVSAR</sequence>
<comment type="similarity">
    <text evidence="1">Belongs to the AHA1 family.</text>
</comment>
<dbReference type="Gene3D" id="3.30.530.20">
    <property type="match status" value="2"/>
</dbReference>
<dbReference type="SUPFAM" id="SSF55961">
    <property type="entry name" value="Bet v1-like"/>
    <property type="match status" value="2"/>
</dbReference>
<evidence type="ECO:0000313" key="4">
    <source>
        <dbReference type="EMBL" id="RKS90792.1"/>
    </source>
</evidence>
<dbReference type="KEGG" id="smic:SmB9_13640"/>
<evidence type="ECO:0000313" key="6">
    <source>
        <dbReference type="Proteomes" id="UP000276029"/>
    </source>
</evidence>
<dbReference type="EMBL" id="AP018711">
    <property type="protein sequence ID" value="BBE33706.1"/>
    <property type="molecule type" value="Genomic_DNA"/>
</dbReference>
<dbReference type="AlphaFoldDB" id="A0AAD1D6K6"/>
<dbReference type="Proteomes" id="UP000275727">
    <property type="component" value="Chromosome"/>
</dbReference>
<accession>A0AAD1D6K6</accession>